<reference evidence="4" key="1">
    <citation type="submission" date="2023-08" db="EMBL/GenBank/DDBJ databases">
        <authorList>
            <person name="Audoor S."/>
            <person name="Bilcke G."/>
        </authorList>
    </citation>
    <scope>NUCLEOTIDE SEQUENCE</scope>
</reference>
<evidence type="ECO:0000259" key="2">
    <source>
        <dbReference type="Pfam" id="PF20666"/>
    </source>
</evidence>
<dbReference type="GO" id="GO:1990423">
    <property type="term" value="C:RZZ complex"/>
    <property type="evidence" value="ECO:0007669"/>
    <property type="project" value="TreeGrafter"/>
</dbReference>
<dbReference type="GO" id="GO:0007094">
    <property type="term" value="P:mitotic spindle assembly checkpoint signaling"/>
    <property type="evidence" value="ECO:0007669"/>
    <property type="project" value="TreeGrafter"/>
</dbReference>
<proteinExistence type="predicted"/>
<name>A0AAD2G7M9_9STRA</name>
<dbReference type="GO" id="GO:0006888">
    <property type="term" value="P:endoplasmic reticulum to Golgi vesicle-mediated transport"/>
    <property type="evidence" value="ECO:0007669"/>
    <property type="project" value="TreeGrafter"/>
</dbReference>
<protein>
    <submittedName>
        <fullName evidence="4">Uncharacterized protein</fullName>
    </submittedName>
</protein>
<evidence type="ECO:0000259" key="3">
    <source>
        <dbReference type="Pfam" id="PF22766"/>
    </source>
</evidence>
<comment type="caution">
    <text evidence="4">The sequence shown here is derived from an EMBL/GenBank/DDBJ whole genome shotgun (WGS) entry which is preliminary data.</text>
</comment>
<evidence type="ECO:0000313" key="5">
    <source>
        <dbReference type="Proteomes" id="UP001295423"/>
    </source>
</evidence>
<keyword evidence="5" id="KW-1185">Reference proteome</keyword>
<dbReference type="Gene3D" id="1.10.357.150">
    <property type="match status" value="1"/>
</dbReference>
<gene>
    <name evidence="4" type="ORF">CYCCA115_LOCUS21411</name>
</gene>
<accession>A0AAD2G7M9</accession>
<dbReference type="PANTHER" id="PTHR12205:SF0">
    <property type="entry name" value="CENTROMERE_KINETOCHORE PROTEIN ZW10 HOMOLOG"/>
    <property type="match status" value="1"/>
</dbReference>
<dbReference type="PANTHER" id="PTHR12205">
    <property type="entry name" value="CENTROMERE/KINETOCHORE PROTEIN ZW10"/>
    <property type="match status" value="1"/>
</dbReference>
<dbReference type="InterPro" id="IPR046362">
    <property type="entry name" value="Zw10/DSL1_C_sf"/>
</dbReference>
<organism evidence="4 5">
    <name type="scientific">Cylindrotheca closterium</name>
    <dbReference type="NCBI Taxonomy" id="2856"/>
    <lineage>
        <taxon>Eukaryota</taxon>
        <taxon>Sar</taxon>
        <taxon>Stramenopiles</taxon>
        <taxon>Ochrophyta</taxon>
        <taxon>Bacillariophyta</taxon>
        <taxon>Bacillariophyceae</taxon>
        <taxon>Bacillariophycidae</taxon>
        <taxon>Bacillariales</taxon>
        <taxon>Bacillariaceae</taxon>
        <taxon>Cylindrotheca</taxon>
    </lineage>
</organism>
<dbReference type="Proteomes" id="UP001295423">
    <property type="component" value="Unassembled WGS sequence"/>
</dbReference>
<dbReference type="InterPro" id="IPR055148">
    <property type="entry name" value="ZW10_C_2"/>
</dbReference>
<dbReference type="Pfam" id="PF20666">
    <property type="entry name" value="ZW10_C"/>
    <property type="match status" value="1"/>
</dbReference>
<evidence type="ECO:0000256" key="1">
    <source>
        <dbReference type="SAM" id="Coils"/>
    </source>
</evidence>
<dbReference type="InterPro" id="IPR048343">
    <property type="entry name" value="ZW10_C"/>
</dbReference>
<dbReference type="GO" id="GO:0005737">
    <property type="term" value="C:cytoplasm"/>
    <property type="evidence" value="ECO:0007669"/>
    <property type="project" value="GOC"/>
</dbReference>
<feature type="coiled-coil region" evidence="1">
    <location>
        <begin position="54"/>
        <end position="81"/>
    </location>
</feature>
<dbReference type="EMBL" id="CAKOGP040002225">
    <property type="protein sequence ID" value="CAJ1965819.1"/>
    <property type="molecule type" value="Genomic_DNA"/>
</dbReference>
<keyword evidence="1" id="KW-0175">Coiled coil</keyword>
<dbReference type="AlphaFoldDB" id="A0AAD2G7M9"/>
<feature type="domain" description="ZW10 C-terminal helical" evidence="3">
    <location>
        <begin position="716"/>
        <end position="828"/>
    </location>
</feature>
<feature type="domain" description="Centromere/kinetochore protein zw10 C-terminal" evidence="2">
    <location>
        <begin position="542"/>
        <end position="688"/>
    </location>
</feature>
<sequence length="869" mass="98982">MQSDRGVLQDRLNKIQNAVRQAQQETWKHQNPASALPNIKSHSASFQLGLTLFRDDVERVDERIRDKLEDVEKELNKLSTETQPNDFISQDSEDSPMIMLPMSTIGEGEADQGDNSDEDLLLQNDPQALQDEIELHRTKIAFLKQASLARTAINDSKTLSNRFLSPNSMDLLKASKLLVQANELLRQAESFASSLPAHKYKEGEEMEDNNEEREEEYSQEPYQYGTNIITSLRNEVRLERSKLLVTAGTILDQSVQLSPNSIEVKNSKQLNEAYAILEQFDAELSNRIMRETLRRFTKQLYQELLKPILYEHHGKKWKIEEKEEKALSAKAGVTTKGPVHRIDWTIVHGDSAMDTLNENSSAITPWKHTLDVLGRILVFCQSRILMNRQDPCEYVGAFLFGDPDAMPSELNLHAMGLDSTRIGADKGMLSEPILELIAKESLPDHYDFMDEDIVTLEDIASELKSYVKPFCMAMCQKWFIPIQPKPKLIDFCDKLPQKYIEHRRCILLDKAKDILVNNDYHNTEQVGITELPEGVEEYMSIFFMQSCSVSVTALKIVELVRETMEEVVQAADAPASLQSLRPNLYKTAREMFTLYRAVIPSKFRKEVKTVPRTAAVMHNDAVFFSHTCAKLGLEYKGRFAKQEPIEEDEMGPIMEQTFVFVDIVPVFRELALECLGDMLDFQKKQMVELIQPRLGYFAMSLKSNESLLEWSEAETALAAATYHLKHLQQAWQNILPKDVFAAAMGVLANVVFEAFLKALLVQDLSISPTANQFLASLFGKALKDIGEFFQKSKETPSQCCDEWDRFVCIAKFLETHSLPELKDSLAMGVFLHLTSRDVKIMLVACHKHQAYHPDYIALMNELANFGSQR</sequence>
<evidence type="ECO:0000313" key="4">
    <source>
        <dbReference type="EMBL" id="CAJ1965819.1"/>
    </source>
</evidence>
<dbReference type="Pfam" id="PF22766">
    <property type="entry name" value="ZW10_C2"/>
    <property type="match status" value="1"/>
</dbReference>